<keyword evidence="3" id="KW-0813">Transport</keyword>
<feature type="compositionally biased region" description="Basic and acidic residues" evidence="10">
    <location>
        <begin position="304"/>
        <end position="317"/>
    </location>
</feature>
<organism evidence="12 13">
    <name type="scientific">Saitoella complicata (strain BCRC 22490 / CBS 7301 / JCM 7358 / NBRC 10748 / NRRL Y-17804)</name>
    <dbReference type="NCBI Taxonomy" id="698492"/>
    <lineage>
        <taxon>Eukaryota</taxon>
        <taxon>Fungi</taxon>
        <taxon>Dikarya</taxon>
        <taxon>Ascomycota</taxon>
        <taxon>Taphrinomycotina</taxon>
        <taxon>Taphrinomycotina incertae sedis</taxon>
        <taxon>Saitoella</taxon>
    </lineage>
</organism>
<dbReference type="Proteomes" id="UP000033140">
    <property type="component" value="Unassembled WGS sequence"/>
</dbReference>
<feature type="compositionally biased region" description="Low complexity" evidence="10">
    <location>
        <begin position="204"/>
        <end position="220"/>
    </location>
</feature>
<dbReference type="InterPro" id="IPR002327">
    <property type="entry name" value="Cyt_c_1A/1B"/>
</dbReference>
<evidence type="ECO:0000256" key="1">
    <source>
        <dbReference type="ARBA" id="ARBA00004569"/>
    </source>
</evidence>
<evidence type="ECO:0000313" key="13">
    <source>
        <dbReference type="Proteomes" id="UP000033140"/>
    </source>
</evidence>
<dbReference type="GO" id="GO:0009055">
    <property type="term" value="F:electron transfer activity"/>
    <property type="evidence" value="ECO:0007669"/>
    <property type="project" value="InterPro"/>
</dbReference>
<dbReference type="FunFam" id="1.10.760.10:FF:000001">
    <property type="entry name" value="Cytochrome c iso-1"/>
    <property type="match status" value="1"/>
</dbReference>
<accession>A0A0E9NQK2</accession>
<evidence type="ECO:0000256" key="8">
    <source>
        <dbReference type="ARBA" id="ARBA00023004"/>
    </source>
</evidence>
<dbReference type="PROSITE" id="PS51007">
    <property type="entry name" value="CYTC"/>
    <property type="match status" value="1"/>
</dbReference>
<evidence type="ECO:0000256" key="5">
    <source>
        <dbReference type="ARBA" id="ARBA00022660"/>
    </source>
</evidence>
<keyword evidence="8 9" id="KW-0408">Iron</keyword>
<dbReference type="PANTHER" id="PTHR11961">
    <property type="entry name" value="CYTOCHROME C"/>
    <property type="match status" value="1"/>
</dbReference>
<dbReference type="PRINTS" id="PR00604">
    <property type="entry name" value="CYTCHRMECIAB"/>
</dbReference>
<dbReference type="GO" id="GO:0046872">
    <property type="term" value="F:metal ion binding"/>
    <property type="evidence" value="ECO:0007669"/>
    <property type="project" value="UniProtKB-KW"/>
</dbReference>
<name>A0A0E9NQK2_SAICN</name>
<reference evidence="12 13" key="3">
    <citation type="journal article" date="2015" name="Genome Announc.">
        <title>Draft Genome Sequence of the Archiascomycetous Yeast Saitoella complicata.</title>
        <authorList>
            <person name="Yamauchi K."/>
            <person name="Kondo S."/>
            <person name="Hamamoto M."/>
            <person name="Takahashi Y."/>
            <person name="Ogura Y."/>
            <person name="Hayashi T."/>
            <person name="Nishida H."/>
        </authorList>
    </citation>
    <scope>NUCLEOTIDE SEQUENCE [LARGE SCALE GENOMIC DNA]</scope>
    <source>
        <strain evidence="12 13">NRRL Y-17804</strain>
    </source>
</reference>
<reference evidence="12 13" key="1">
    <citation type="journal article" date="2011" name="J. Gen. Appl. Microbiol.">
        <title>Draft genome sequencing of the enigmatic yeast Saitoella complicata.</title>
        <authorList>
            <person name="Nishida H."/>
            <person name="Hamamoto M."/>
            <person name="Sugiyama J."/>
        </authorList>
    </citation>
    <scope>NUCLEOTIDE SEQUENCE [LARGE SCALE GENOMIC DNA]</scope>
    <source>
        <strain evidence="12 13">NRRL Y-17804</strain>
    </source>
</reference>
<feature type="compositionally biased region" description="Polar residues" evidence="10">
    <location>
        <begin position="247"/>
        <end position="257"/>
    </location>
</feature>
<dbReference type="GO" id="GO:0020037">
    <property type="term" value="F:heme binding"/>
    <property type="evidence" value="ECO:0007669"/>
    <property type="project" value="InterPro"/>
</dbReference>
<feature type="region of interest" description="Disordered" evidence="10">
    <location>
        <begin position="203"/>
        <end position="263"/>
    </location>
</feature>
<dbReference type="InterPro" id="IPR024630">
    <property type="entry name" value="Stc1"/>
</dbReference>
<gene>
    <name evidence="12" type="ORF">G7K_6243-t1</name>
</gene>
<reference evidence="12 13" key="2">
    <citation type="journal article" date="2014" name="J. Gen. Appl. Microbiol.">
        <title>The early diverging ascomycetous budding yeast Saitoella complicata has three histone deacetylases belonging to the Clr6, Hos2, and Rpd3 lineages.</title>
        <authorList>
            <person name="Nishida H."/>
            <person name="Matsumoto T."/>
            <person name="Kondo S."/>
            <person name="Hamamoto M."/>
            <person name="Yoshikawa H."/>
        </authorList>
    </citation>
    <scope>NUCLEOTIDE SEQUENCE [LARGE SCALE GENOMIC DNA]</scope>
    <source>
        <strain evidence="12 13">NRRL Y-17804</strain>
    </source>
</reference>
<evidence type="ECO:0000256" key="7">
    <source>
        <dbReference type="ARBA" id="ARBA00022982"/>
    </source>
</evidence>
<feature type="compositionally biased region" description="Low complexity" evidence="10">
    <location>
        <begin position="228"/>
        <end position="246"/>
    </location>
</feature>
<evidence type="ECO:0000256" key="9">
    <source>
        <dbReference type="PROSITE-ProRule" id="PRU00433"/>
    </source>
</evidence>
<evidence type="ECO:0000313" key="12">
    <source>
        <dbReference type="EMBL" id="GAO52157.1"/>
    </source>
</evidence>
<dbReference type="Pfam" id="PF00034">
    <property type="entry name" value="Cytochrom_C"/>
    <property type="match status" value="1"/>
</dbReference>
<feature type="region of interest" description="Disordered" evidence="10">
    <location>
        <begin position="278"/>
        <end position="325"/>
    </location>
</feature>
<comment type="caution">
    <text evidence="12">The sequence shown here is derived from an EMBL/GenBank/DDBJ whole genome shotgun (WGS) entry which is preliminary data.</text>
</comment>
<keyword evidence="13" id="KW-1185">Reference proteome</keyword>
<evidence type="ECO:0000256" key="2">
    <source>
        <dbReference type="ARBA" id="ARBA00006488"/>
    </source>
</evidence>
<dbReference type="GO" id="GO:0005758">
    <property type="term" value="C:mitochondrial intermembrane space"/>
    <property type="evidence" value="ECO:0007669"/>
    <property type="project" value="UniProtKB-SubCell"/>
</dbReference>
<comment type="subcellular location">
    <subcellularLocation>
        <location evidence="1">Mitochondrion intermembrane space</location>
    </subcellularLocation>
</comment>
<sequence length="450" mass="48883">MNFEFPRPSLTIPSCSTPQSILQSLQSPYPALSWTIEHSTPLLYLTVNRVTLLLDLKMSKSKANLKGKFQTRTTHTTFGANSSHHPPSLRYTCIHCRLSKPTSQFSLTQLQKHENSGQGMHCKGCTPKQVTSLSCVVCGRRMGLERFAKSQRKNVGGMECRCLECVAKHHEDPEDLFDDSDDGAGAGCGYSDGEEVFEDEPWMTAARAGSPRTTTTTAPADDSEDDTASAFPSVSGSRSASFSRQAHSTSRASSTAPANGPQMAEWATVVTRKLKKGESEGGYVSGGSGAGSGKGGSAGGENSGWKDPRLTTYDGEKYNVPIRPSVSRPRTNYTFTLPTPRPNMGFSAGSLDKGANLFKTRCAQCHTVEEGGPHKVGPNLHGVFGRQSGQAEGYSYTDANKKKGVHWDEETMWAYLENPKKYIPGTKMAFAGFKKEKDRNDIVTYLKDAC</sequence>
<dbReference type="InterPro" id="IPR009056">
    <property type="entry name" value="Cyt_c-like_dom"/>
</dbReference>
<keyword evidence="5" id="KW-0679">Respiratory chain</keyword>
<dbReference type="Gene3D" id="1.10.760.10">
    <property type="entry name" value="Cytochrome c-like domain"/>
    <property type="match status" value="1"/>
</dbReference>
<evidence type="ECO:0000256" key="3">
    <source>
        <dbReference type="ARBA" id="ARBA00022448"/>
    </source>
</evidence>
<keyword evidence="4 9" id="KW-0349">Heme</keyword>
<dbReference type="InterPro" id="IPR036909">
    <property type="entry name" value="Cyt_c-like_dom_sf"/>
</dbReference>
<dbReference type="STRING" id="698492.A0A0E9NQK2"/>
<proteinExistence type="inferred from homology"/>
<keyword evidence="7" id="KW-0249">Electron transport</keyword>
<dbReference type="EMBL" id="BACD03000061">
    <property type="protein sequence ID" value="GAO52157.1"/>
    <property type="molecule type" value="Genomic_DNA"/>
</dbReference>
<evidence type="ECO:0000256" key="10">
    <source>
        <dbReference type="SAM" id="MobiDB-lite"/>
    </source>
</evidence>
<feature type="domain" description="Cytochrome c" evidence="11">
    <location>
        <begin position="349"/>
        <end position="450"/>
    </location>
</feature>
<dbReference type="SUPFAM" id="SSF46626">
    <property type="entry name" value="Cytochrome c"/>
    <property type="match status" value="1"/>
</dbReference>
<keyword evidence="6 9" id="KW-0479">Metal-binding</keyword>
<protein>
    <recommendedName>
        <fullName evidence="11">Cytochrome c domain-containing protein</fullName>
    </recommendedName>
</protein>
<evidence type="ECO:0000256" key="6">
    <source>
        <dbReference type="ARBA" id="ARBA00022723"/>
    </source>
</evidence>
<evidence type="ECO:0000259" key="11">
    <source>
        <dbReference type="PROSITE" id="PS51007"/>
    </source>
</evidence>
<evidence type="ECO:0000256" key="4">
    <source>
        <dbReference type="ARBA" id="ARBA00022617"/>
    </source>
</evidence>
<comment type="similarity">
    <text evidence="2">Belongs to the cytochrome c family.</text>
</comment>
<dbReference type="Pfam" id="PF12898">
    <property type="entry name" value="Stc1"/>
    <property type="match status" value="1"/>
</dbReference>
<feature type="compositionally biased region" description="Gly residues" evidence="10">
    <location>
        <begin position="283"/>
        <end position="302"/>
    </location>
</feature>
<dbReference type="AlphaFoldDB" id="A0A0E9NQK2"/>